<feature type="binding site" evidence="8">
    <location>
        <begin position="202"/>
        <end position="206"/>
    </location>
    <ligand>
        <name>ATP</name>
        <dbReference type="ChEBI" id="CHEBI:30616"/>
    </ligand>
</feature>
<evidence type="ECO:0000256" key="3">
    <source>
        <dbReference type="ARBA" id="ARBA00022741"/>
    </source>
</evidence>
<name>A0AAT9F890_9BACT</name>
<dbReference type="InterPro" id="IPR002305">
    <property type="entry name" value="aa-tRNA-synth_Ic"/>
</dbReference>
<comment type="similarity">
    <text evidence="1 8 9">Belongs to the class-I aminoacyl-tRNA synthetase family.</text>
</comment>
<dbReference type="RefSeq" id="WP_041103134.1">
    <property type="nucleotide sequence ID" value="NZ_AP013353.1"/>
</dbReference>
<evidence type="ECO:0000256" key="5">
    <source>
        <dbReference type="ARBA" id="ARBA00022917"/>
    </source>
</evidence>
<reference evidence="11" key="4">
    <citation type="submission" date="2024-06" db="EMBL/GenBank/DDBJ databases">
        <authorList>
            <consortium name="Mycoplasma californicum genome sequencing consortium"/>
            <person name="Hata E."/>
            <person name="Tanaka K."/>
            <person name="Tamamura Y."/>
        </authorList>
    </citation>
    <scope>NUCLEOTIDE SEQUENCE</scope>
    <source>
        <strain evidence="11">HAZ160_1</strain>
    </source>
</reference>
<keyword evidence="10" id="KW-0175">Coiled coil</keyword>
<evidence type="ECO:0000256" key="6">
    <source>
        <dbReference type="ARBA" id="ARBA00023146"/>
    </source>
</evidence>
<dbReference type="KEGG" id="mcm:MCAL160_0596"/>
<dbReference type="InterPro" id="IPR001412">
    <property type="entry name" value="aa-tRNA-synth_I_CS"/>
</dbReference>
<sequence length="331" mass="37042">MLKPRLISGIKPTGELTLGNYIGALKHFVKMQDQYDAYFFVADLHGLTTGFVDAVANLKARRETVAMYLACGLDPKKANIFYQSELYEHTYAQWLMTSEVSLGELQRMTQFKDKAKNIEKQENGTEKIPVGLLMYPILMAADILIYNADVVPIGEDQTQHLELTRTIAQRLNKRYKTKFKLPLGVIPPVGARIKSLSDPKVKMSKSDKSSKGTIYLLDDPEVAYKKIMKAVTDSENKVYISENKPGVLNLLNIYAALNDISLEKAADVFKEANYAEFKSAVAESVKQTLIKIQSNYQNATQNIDQITAQGRENAKLICAPIVSDLAKKMGF</sequence>
<dbReference type="PROSITE" id="PS00178">
    <property type="entry name" value="AA_TRNA_LIGASE_I"/>
    <property type="match status" value="1"/>
</dbReference>
<comment type="subunit">
    <text evidence="8">Homodimer.</text>
</comment>
<dbReference type="EC" id="6.1.1.2" evidence="8"/>
<dbReference type="SUPFAM" id="SSF52374">
    <property type="entry name" value="Nucleotidylyl transferase"/>
    <property type="match status" value="1"/>
</dbReference>
<dbReference type="GO" id="GO:0004830">
    <property type="term" value="F:tryptophan-tRNA ligase activity"/>
    <property type="evidence" value="ECO:0007669"/>
    <property type="project" value="UniProtKB-UniRule"/>
</dbReference>
<dbReference type="EMBL" id="AP013353">
    <property type="protein sequence ID" value="BAP01105.1"/>
    <property type="molecule type" value="Genomic_DNA"/>
</dbReference>
<dbReference type="InterPro" id="IPR014729">
    <property type="entry name" value="Rossmann-like_a/b/a_fold"/>
</dbReference>
<feature type="binding site" evidence="8">
    <location>
        <position position="142"/>
    </location>
    <ligand>
        <name>L-tryptophan</name>
        <dbReference type="ChEBI" id="CHEBI:57912"/>
    </ligand>
</feature>
<dbReference type="Gene3D" id="3.40.50.620">
    <property type="entry name" value="HUPs"/>
    <property type="match status" value="1"/>
</dbReference>
<reference evidence="11" key="1">
    <citation type="journal article" date="2014" name="Appl. Environ. Microbiol.">
        <title>Molecular Epidemiology of Cases of Mycoplasma californicum Infection in Japan.</title>
        <authorList>
            <person name="Hata E."/>
            <person name="Suzuki K."/>
            <person name="Hanyu H."/>
            <person name="Itoh M."/>
            <person name="Higuchi H."/>
            <person name="Kobayashi H."/>
        </authorList>
    </citation>
    <scope>NUCLEOTIDE SEQUENCE</scope>
    <source>
        <strain evidence="11">HAZ160_1</strain>
    </source>
</reference>
<feature type="binding site" evidence="8">
    <location>
        <begin position="19"/>
        <end position="20"/>
    </location>
    <ligand>
        <name>ATP</name>
        <dbReference type="ChEBI" id="CHEBI:30616"/>
    </ligand>
</feature>
<keyword evidence="5 8" id="KW-0648">Protein biosynthesis</keyword>
<evidence type="ECO:0000256" key="10">
    <source>
        <dbReference type="SAM" id="Coils"/>
    </source>
</evidence>
<feature type="short sequence motif" description="'KMSKS' region" evidence="8">
    <location>
        <begin position="202"/>
        <end position="206"/>
    </location>
</feature>
<dbReference type="PRINTS" id="PR01039">
    <property type="entry name" value="TRNASYNTHTRP"/>
</dbReference>
<protein>
    <recommendedName>
        <fullName evidence="8">Tryptophan--tRNA ligase</fullName>
        <ecNumber evidence="8">6.1.1.2</ecNumber>
    </recommendedName>
    <alternativeName>
        <fullName evidence="8">Tryptophanyl-tRNA synthetase</fullName>
        <shortName evidence="8">TrpRS</shortName>
    </alternativeName>
</protein>
<accession>A0AAT9F890</accession>
<evidence type="ECO:0000256" key="2">
    <source>
        <dbReference type="ARBA" id="ARBA00022598"/>
    </source>
</evidence>
<dbReference type="Pfam" id="PF00579">
    <property type="entry name" value="tRNA-synt_1b"/>
    <property type="match status" value="1"/>
</dbReference>
<evidence type="ECO:0000256" key="7">
    <source>
        <dbReference type="ARBA" id="ARBA00049929"/>
    </source>
</evidence>
<keyword evidence="2 8" id="KW-0436">Ligase</keyword>
<evidence type="ECO:0000256" key="8">
    <source>
        <dbReference type="HAMAP-Rule" id="MF_00140"/>
    </source>
</evidence>
<dbReference type="Gene3D" id="1.10.240.10">
    <property type="entry name" value="Tyrosyl-Transfer RNA Synthetase"/>
    <property type="match status" value="1"/>
</dbReference>
<keyword evidence="4 8" id="KW-0067">ATP-binding</keyword>
<dbReference type="GO" id="GO:0005829">
    <property type="term" value="C:cytosol"/>
    <property type="evidence" value="ECO:0007669"/>
    <property type="project" value="TreeGrafter"/>
</dbReference>
<feature type="binding site" evidence="8">
    <location>
        <position position="193"/>
    </location>
    <ligand>
        <name>ATP</name>
        <dbReference type="ChEBI" id="CHEBI:30616"/>
    </ligand>
</feature>
<reference evidence="11" key="3">
    <citation type="journal article" date="2019" name="Vet. Microbiol.">
        <title>Mutations associated with change of susceptibility to lincosamides and/or macrolides in field and laboratory-derived Mycoplasma californicum strains in Japan, and development of a rapid detection method for these mutations.</title>
        <authorList>
            <person name="Hata E."/>
            <person name="Nagai K."/>
            <person name="Murakami K."/>
        </authorList>
    </citation>
    <scope>NUCLEOTIDE SEQUENCE</scope>
    <source>
        <strain evidence="11">HAZ160_1</strain>
    </source>
</reference>
<gene>
    <name evidence="8 11" type="primary">trpS</name>
    <name evidence="11" type="ORF">MCAL160_0596</name>
</gene>
<evidence type="ECO:0000256" key="4">
    <source>
        <dbReference type="ARBA" id="ARBA00022840"/>
    </source>
</evidence>
<dbReference type="AlphaFoldDB" id="A0AAT9F890"/>
<comment type="subcellular location">
    <subcellularLocation>
        <location evidence="8">Cytoplasm</location>
    </subcellularLocation>
</comment>
<evidence type="ECO:0000256" key="9">
    <source>
        <dbReference type="RuleBase" id="RU363036"/>
    </source>
</evidence>
<feature type="short sequence motif" description="'HIGH' region" evidence="8">
    <location>
        <begin position="12"/>
        <end position="20"/>
    </location>
</feature>
<reference evidence="11" key="2">
    <citation type="journal article" date="2014" name="Genome Announc.">
        <title>Complete Genome Sequence of Mycoplasma californicum Strain HAZ160_1 from Bovine Mastitic Milk in Japan.</title>
        <authorList>
            <person name="Hata E."/>
            <person name="Murakami K."/>
        </authorList>
    </citation>
    <scope>NUCLEOTIDE SEQUENCE</scope>
    <source>
        <strain evidence="11">HAZ160_1</strain>
    </source>
</reference>
<feature type="binding site" evidence="8">
    <location>
        <begin position="11"/>
        <end position="13"/>
    </location>
    <ligand>
        <name>ATP</name>
        <dbReference type="ChEBI" id="CHEBI:30616"/>
    </ligand>
</feature>
<keyword evidence="3 8" id="KW-0547">Nucleotide-binding</keyword>
<evidence type="ECO:0000313" key="11">
    <source>
        <dbReference type="EMBL" id="BAP01105.1"/>
    </source>
</evidence>
<organism evidence="11">
    <name type="scientific">Mycoplasmopsis californica HAZ160_1</name>
    <dbReference type="NCBI Taxonomy" id="1397850"/>
    <lineage>
        <taxon>Bacteria</taxon>
        <taxon>Bacillati</taxon>
        <taxon>Mycoplasmatota</taxon>
        <taxon>Mycoplasmoidales</taxon>
        <taxon>Metamycoplasmataceae</taxon>
        <taxon>Mycoplasmopsis</taxon>
    </lineage>
</organism>
<dbReference type="GO" id="GO:0006436">
    <property type="term" value="P:tryptophanyl-tRNA aminoacylation"/>
    <property type="evidence" value="ECO:0007669"/>
    <property type="project" value="UniProtKB-UniRule"/>
</dbReference>
<proteinExistence type="inferred from homology"/>
<keyword evidence="6 8" id="KW-0030">Aminoacyl-tRNA synthetase</keyword>
<feature type="coiled-coil region" evidence="10">
    <location>
        <begin position="282"/>
        <end position="309"/>
    </location>
</feature>
<comment type="function">
    <text evidence="8">Catalyzes the attachment of tryptophan to tRNA(Trp).</text>
</comment>
<keyword evidence="8" id="KW-0963">Cytoplasm</keyword>
<feature type="binding site" evidence="8">
    <location>
        <begin position="154"/>
        <end position="156"/>
    </location>
    <ligand>
        <name>ATP</name>
        <dbReference type="ChEBI" id="CHEBI:30616"/>
    </ligand>
</feature>
<dbReference type="NCBIfam" id="TIGR00233">
    <property type="entry name" value="trpS"/>
    <property type="match status" value="1"/>
</dbReference>
<dbReference type="InterPro" id="IPR002306">
    <property type="entry name" value="Trp-tRNA-ligase"/>
</dbReference>
<dbReference type="InterPro" id="IPR050203">
    <property type="entry name" value="Trp-tRNA_synthetase"/>
</dbReference>
<dbReference type="PANTHER" id="PTHR43766:SF1">
    <property type="entry name" value="TRYPTOPHAN--TRNA LIGASE, MITOCHONDRIAL"/>
    <property type="match status" value="1"/>
</dbReference>
<dbReference type="HAMAP" id="MF_00140_B">
    <property type="entry name" value="Trp_tRNA_synth_B"/>
    <property type="match status" value="1"/>
</dbReference>
<comment type="catalytic activity">
    <reaction evidence="7 8">
        <text>tRNA(Trp) + L-tryptophan + ATP = L-tryptophyl-tRNA(Trp) + AMP + diphosphate + H(+)</text>
        <dbReference type="Rhea" id="RHEA:24080"/>
        <dbReference type="Rhea" id="RHEA-COMP:9671"/>
        <dbReference type="Rhea" id="RHEA-COMP:9705"/>
        <dbReference type="ChEBI" id="CHEBI:15378"/>
        <dbReference type="ChEBI" id="CHEBI:30616"/>
        <dbReference type="ChEBI" id="CHEBI:33019"/>
        <dbReference type="ChEBI" id="CHEBI:57912"/>
        <dbReference type="ChEBI" id="CHEBI:78442"/>
        <dbReference type="ChEBI" id="CHEBI:78535"/>
        <dbReference type="ChEBI" id="CHEBI:456215"/>
        <dbReference type="EC" id="6.1.1.2"/>
    </reaction>
</comment>
<evidence type="ECO:0000256" key="1">
    <source>
        <dbReference type="ARBA" id="ARBA00005594"/>
    </source>
</evidence>
<dbReference type="GO" id="GO:0005524">
    <property type="term" value="F:ATP binding"/>
    <property type="evidence" value="ECO:0007669"/>
    <property type="project" value="UniProtKB-UniRule"/>
</dbReference>
<dbReference type="PANTHER" id="PTHR43766">
    <property type="entry name" value="TRYPTOPHAN--TRNA LIGASE, MITOCHONDRIAL"/>
    <property type="match status" value="1"/>
</dbReference>
<dbReference type="CDD" id="cd00806">
    <property type="entry name" value="TrpRS_core"/>
    <property type="match status" value="1"/>
</dbReference>
<dbReference type="InterPro" id="IPR024109">
    <property type="entry name" value="Trp-tRNA-ligase_bac-type"/>
</dbReference>